<evidence type="ECO:0000313" key="2">
    <source>
        <dbReference type="Proteomes" id="UP000760819"/>
    </source>
</evidence>
<dbReference type="Proteomes" id="UP000760819">
    <property type="component" value="Unassembled WGS sequence"/>
</dbReference>
<accession>A0A955L036</accession>
<reference evidence="1" key="2">
    <citation type="journal article" date="2021" name="Microbiome">
        <title>Successional dynamics and alternative stable states in a saline activated sludge microbial community over 9 years.</title>
        <authorList>
            <person name="Wang Y."/>
            <person name="Ye J."/>
            <person name="Ju F."/>
            <person name="Liu L."/>
            <person name="Boyd J.A."/>
            <person name="Deng Y."/>
            <person name="Parks D.H."/>
            <person name="Jiang X."/>
            <person name="Yin X."/>
            <person name="Woodcroft B.J."/>
            <person name="Tyson G.W."/>
            <person name="Hugenholtz P."/>
            <person name="Polz M.F."/>
            <person name="Zhang T."/>
        </authorList>
    </citation>
    <scope>NUCLEOTIDE SEQUENCE</scope>
    <source>
        <strain evidence="1">HKST-UBA12</strain>
    </source>
</reference>
<name>A0A955L036_9BACT</name>
<dbReference type="AlphaFoldDB" id="A0A955L036"/>
<proteinExistence type="predicted"/>
<protein>
    <submittedName>
        <fullName evidence="1">Uncharacterized protein</fullName>
    </submittedName>
</protein>
<sequence length="277" mass="30853">MHSLLHTRETLGTLRFRPNQIEVVLSDRFYTHPDQEIREQITQAWGSYYQERSSTRIIEDLNNYRLDGIERGGEGGFITLHLSRVKYSQKRGFGVLAKDHPELLTNSENCPRGIGIGGIIRTSDGKFIMISKRGGKTDAHNPLSIVSGIPTSEDAIQLKSGPQIAAYVAMEIKQEIGVPPECIQEVLLADLVFTDSGSVMIITETELSITAEEVLEGFGMHTDTDEITGIRILQSIEELEQALREIGGYHARMADLYIARLGREGEAPTDHPRLPIL</sequence>
<organism evidence="1 2">
    <name type="scientific">Candidatus Dojkabacteria bacterium</name>
    <dbReference type="NCBI Taxonomy" id="2099670"/>
    <lineage>
        <taxon>Bacteria</taxon>
        <taxon>Candidatus Dojkabacteria</taxon>
    </lineage>
</organism>
<dbReference type="EMBL" id="JAGQLI010000010">
    <property type="protein sequence ID" value="MCA9378815.1"/>
    <property type="molecule type" value="Genomic_DNA"/>
</dbReference>
<evidence type="ECO:0000313" key="1">
    <source>
        <dbReference type="EMBL" id="MCA9378815.1"/>
    </source>
</evidence>
<reference evidence="1" key="1">
    <citation type="submission" date="2020-04" db="EMBL/GenBank/DDBJ databases">
        <authorList>
            <person name="Zhang T."/>
        </authorList>
    </citation>
    <scope>NUCLEOTIDE SEQUENCE</scope>
    <source>
        <strain evidence="1">HKST-UBA12</strain>
    </source>
</reference>
<gene>
    <name evidence="1" type="ORF">KC640_00140</name>
</gene>
<comment type="caution">
    <text evidence="1">The sequence shown here is derived from an EMBL/GenBank/DDBJ whole genome shotgun (WGS) entry which is preliminary data.</text>
</comment>